<evidence type="ECO:0000256" key="7">
    <source>
        <dbReference type="ARBA" id="ARBA00023065"/>
    </source>
</evidence>
<evidence type="ECO:0000256" key="6">
    <source>
        <dbReference type="ARBA" id="ARBA00022989"/>
    </source>
</evidence>
<evidence type="ECO:0000259" key="11">
    <source>
        <dbReference type="Pfam" id="PF01545"/>
    </source>
</evidence>
<evidence type="ECO:0000313" key="14">
    <source>
        <dbReference type="Proteomes" id="UP000068382"/>
    </source>
</evidence>
<comment type="similarity">
    <text evidence="2">Belongs to the cation diffusion facilitator (CDF) transporter (TC 2.A.4) family. SLC30A subfamily.</text>
</comment>
<reference evidence="13 14" key="1">
    <citation type="submission" date="2015-12" db="EMBL/GenBank/DDBJ databases">
        <title>Genome sequence of the marine Rhodobacteraceae strain O3.65, Candidatus Tritonibacter horizontis.</title>
        <authorList>
            <person name="Poehlein A."/>
            <person name="Giebel H.A."/>
            <person name="Voget S."/>
            <person name="Brinkhoff T."/>
        </authorList>
    </citation>
    <scope>NUCLEOTIDE SEQUENCE [LARGE SCALE GENOMIC DNA]</scope>
    <source>
        <strain evidence="13 14">O3.65</strain>
    </source>
</reference>
<dbReference type="InterPro" id="IPR036837">
    <property type="entry name" value="Cation_efflux_CTD_sf"/>
</dbReference>
<comment type="subcellular location">
    <subcellularLocation>
        <location evidence="1">Membrane</location>
        <topology evidence="1">Multi-pass membrane protein</topology>
    </subcellularLocation>
</comment>
<evidence type="ECO:0000256" key="3">
    <source>
        <dbReference type="ARBA" id="ARBA00022448"/>
    </source>
</evidence>
<dbReference type="SUPFAM" id="SSF161111">
    <property type="entry name" value="Cation efflux protein transmembrane domain-like"/>
    <property type="match status" value="1"/>
</dbReference>
<proteinExistence type="inferred from homology"/>
<feature type="transmembrane region" description="Helical" evidence="10">
    <location>
        <begin position="21"/>
        <end position="39"/>
    </location>
</feature>
<dbReference type="InterPro" id="IPR050681">
    <property type="entry name" value="CDF/SLC30A"/>
</dbReference>
<keyword evidence="3" id="KW-0813">Transport</keyword>
<keyword evidence="8 10" id="KW-0472">Membrane</keyword>
<feature type="transmembrane region" description="Helical" evidence="10">
    <location>
        <begin position="153"/>
        <end position="175"/>
    </location>
</feature>
<keyword evidence="4 10" id="KW-0812">Transmembrane</keyword>
<dbReference type="PATRIC" id="fig|1768241.3.peg.1612"/>
<evidence type="ECO:0000256" key="5">
    <source>
        <dbReference type="ARBA" id="ARBA00022906"/>
    </source>
</evidence>
<dbReference type="SUPFAM" id="SSF160240">
    <property type="entry name" value="Cation efflux protein cytoplasmic domain-like"/>
    <property type="match status" value="1"/>
</dbReference>
<dbReference type="Pfam" id="PF16916">
    <property type="entry name" value="ZT_dimer"/>
    <property type="match status" value="1"/>
</dbReference>
<dbReference type="RefSeq" id="WP_068241751.1">
    <property type="nucleotide sequence ID" value="NZ_LPUY01000048.1"/>
</dbReference>
<evidence type="ECO:0000259" key="12">
    <source>
        <dbReference type="Pfam" id="PF16916"/>
    </source>
</evidence>
<feature type="transmembrane region" description="Helical" evidence="10">
    <location>
        <begin position="117"/>
        <end position="141"/>
    </location>
</feature>
<evidence type="ECO:0000256" key="10">
    <source>
        <dbReference type="SAM" id="Phobius"/>
    </source>
</evidence>
<dbReference type="PANTHER" id="PTHR11562:SF17">
    <property type="entry name" value="RE54080P-RELATED"/>
    <property type="match status" value="1"/>
</dbReference>
<sequence>MPHDHGHAHIDPQSGDRRVSIAIWANGLLTVAQIVGGILSGSLALIADALHNFSDMASLVIAFFARKIARRPADKRMTFGYGQVEIVAALINYTTLILIGFYLIYEGGMRMIDPPEVQGWTVVILGGVALVVDTLTALLTYSMQKGSVNIRALFLHNLSDALASVAVIIGGSLILLYNMRWVDPAITIGIALYILYLAFTEIGGPIRTLMLGSPPDIDNETVVQAMRGVDGVADVHHVHLWQMQEHEAALDCHVVLTADGWGQIEKIKAAIKDRLKDDFSIGHSSLEFEHEDRAYENADLYGHGKPEKEEENHVHRDTDSS</sequence>
<comment type="caution">
    <text evidence="13">The sequence shown here is derived from an EMBL/GenBank/DDBJ whole genome shotgun (WGS) entry which is preliminary data.</text>
</comment>
<dbReference type="GO" id="GO:0005385">
    <property type="term" value="F:zinc ion transmembrane transporter activity"/>
    <property type="evidence" value="ECO:0007669"/>
    <property type="project" value="TreeGrafter"/>
</dbReference>
<dbReference type="OrthoDB" id="9809646at2"/>
<dbReference type="InterPro" id="IPR058533">
    <property type="entry name" value="Cation_efflux_TM"/>
</dbReference>
<evidence type="ECO:0000256" key="8">
    <source>
        <dbReference type="ARBA" id="ARBA00023136"/>
    </source>
</evidence>
<protein>
    <submittedName>
        <fullName evidence="13">Cadmium, cobalt and zinc/H(+)-K(+) antiporter</fullName>
    </submittedName>
</protein>
<dbReference type="EMBL" id="LPUY01000048">
    <property type="protein sequence ID" value="KUP93690.1"/>
    <property type="molecule type" value="Genomic_DNA"/>
</dbReference>
<evidence type="ECO:0000256" key="1">
    <source>
        <dbReference type="ARBA" id="ARBA00004141"/>
    </source>
</evidence>
<evidence type="ECO:0000256" key="4">
    <source>
        <dbReference type="ARBA" id="ARBA00022692"/>
    </source>
</evidence>
<keyword evidence="6 10" id="KW-1133">Transmembrane helix</keyword>
<feature type="region of interest" description="Disordered" evidence="9">
    <location>
        <begin position="297"/>
        <end position="321"/>
    </location>
</feature>
<evidence type="ECO:0000313" key="13">
    <source>
        <dbReference type="EMBL" id="KUP93690.1"/>
    </source>
</evidence>
<keyword evidence="5" id="KW-0864">Zinc transport</keyword>
<dbReference type="InterPro" id="IPR002524">
    <property type="entry name" value="Cation_efflux"/>
</dbReference>
<dbReference type="Pfam" id="PF01545">
    <property type="entry name" value="Cation_efflux"/>
    <property type="match status" value="1"/>
</dbReference>
<dbReference type="AlphaFoldDB" id="A0A132C0U0"/>
<name>A0A132C0U0_9RHOB</name>
<feature type="domain" description="Cation efflux protein cytoplasmic" evidence="12">
    <location>
        <begin position="214"/>
        <end position="283"/>
    </location>
</feature>
<keyword evidence="7" id="KW-0406">Ion transport</keyword>
<dbReference type="PANTHER" id="PTHR11562">
    <property type="entry name" value="CATION EFFLUX PROTEIN/ ZINC TRANSPORTER"/>
    <property type="match status" value="1"/>
</dbReference>
<gene>
    <name evidence="13" type="primary">czcD_4</name>
    <name evidence="13" type="ORF">TRIHO_15370</name>
</gene>
<dbReference type="InterPro" id="IPR027469">
    <property type="entry name" value="Cation_efflux_TMD_sf"/>
</dbReference>
<feature type="transmembrane region" description="Helical" evidence="10">
    <location>
        <begin position="45"/>
        <end position="65"/>
    </location>
</feature>
<feature type="domain" description="Cation efflux protein transmembrane" evidence="11">
    <location>
        <begin position="21"/>
        <end position="202"/>
    </location>
</feature>
<evidence type="ECO:0000256" key="9">
    <source>
        <dbReference type="SAM" id="MobiDB-lite"/>
    </source>
</evidence>
<accession>A0A132C0U0</accession>
<keyword evidence="5" id="KW-0862">Zinc</keyword>
<feature type="transmembrane region" description="Helical" evidence="10">
    <location>
        <begin position="181"/>
        <end position="199"/>
    </location>
</feature>
<dbReference type="NCBIfam" id="TIGR01297">
    <property type="entry name" value="CDF"/>
    <property type="match status" value="1"/>
</dbReference>
<evidence type="ECO:0000256" key="2">
    <source>
        <dbReference type="ARBA" id="ARBA00008873"/>
    </source>
</evidence>
<dbReference type="GO" id="GO:0005886">
    <property type="term" value="C:plasma membrane"/>
    <property type="evidence" value="ECO:0007669"/>
    <property type="project" value="TreeGrafter"/>
</dbReference>
<feature type="transmembrane region" description="Helical" evidence="10">
    <location>
        <begin position="86"/>
        <end position="105"/>
    </location>
</feature>
<organism evidence="13 14">
    <name type="scientific">Tritonibacter horizontis</name>
    <dbReference type="NCBI Taxonomy" id="1768241"/>
    <lineage>
        <taxon>Bacteria</taxon>
        <taxon>Pseudomonadati</taxon>
        <taxon>Pseudomonadota</taxon>
        <taxon>Alphaproteobacteria</taxon>
        <taxon>Rhodobacterales</taxon>
        <taxon>Paracoccaceae</taxon>
        <taxon>Tritonibacter</taxon>
    </lineage>
</organism>
<dbReference type="InterPro" id="IPR027470">
    <property type="entry name" value="Cation_efflux_CTD"/>
</dbReference>
<dbReference type="Gene3D" id="1.20.1510.10">
    <property type="entry name" value="Cation efflux protein transmembrane domain"/>
    <property type="match status" value="1"/>
</dbReference>
<keyword evidence="14" id="KW-1185">Reference proteome</keyword>
<dbReference type="Proteomes" id="UP000068382">
    <property type="component" value="Unassembled WGS sequence"/>
</dbReference>